<comment type="caution">
    <text evidence="2">The sequence shown here is derived from an EMBL/GenBank/DDBJ whole genome shotgun (WGS) entry which is preliminary data.</text>
</comment>
<accession>A0A9D4QC17</accession>
<reference evidence="2" key="1">
    <citation type="journal article" date="2020" name="Cell">
        <title>Large-Scale Comparative Analyses of Tick Genomes Elucidate Their Genetic Diversity and Vector Capacities.</title>
        <authorList>
            <consortium name="Tick Genome and Microbiome Consortium (TIGMIC)"/>
            <person name="Jia N."/>
            <person name="Wang J."/>
            <person name="Shi W."/>
            <person name="Du L."/>
            <person name="Sun Y."/>
            <person name="Zhan W."/>
            <person name="Jiang J.F."/>
            <person name="Wang Q."/>
            <person name="Zhang B."/>
            <person name="Ji P."/>
            <person name="Bell-Sakyi L."/>
            <person name="Cui X.M."/>
            <person name="Yuan T.T."/>
            <person name="Jiang B.G."/>
            <person name="Yang W.F."/>
            <person name="Lam T.T."/>
            <person name="Chang Q.C."/>
            <person name="Ding S.J."/>
            <person name="Wang X.J."/>
            <person name="Zhu J.G."/>
            <person name="Ruan X.D."/>
            <person name="Zhao L."/>
            <person name="Wei J.T."/>
            <person name="Ye R.Z."/>
            <person name="Que T.C."/>
            <person name="Du C.H."/>
            <person name="Zhou Y.H."/>
            <person name="Cheng J.X."/>
            <person name="Dai P.F."/>
            <person name="Guo W.B."/>
            <person name="Han X.H."/>
            <person name="Huang E.J."/>
            <person name="Li L.F."/>
            <person name="Wei W."/>
            <person name="Gao Y.C."/>
            <person name="Liu J.Z."/>
            <person name="Shao H.Z."/>
            <person name="Wang X."/>
            <person name="Wang C.C."/>
            <person name="Yang T.C."/>
            <person name="Huo Q.B."/>
            <person name="Li W."/>
            <person name="Chen H.Y."/>
            <person name="Chen S.E."/>
            <person name="Zhou L.G."/>
            <person name="Ni X.B."/>
            <person name="Tian J.H."/>
            <person name="Sheng Y."/>
            <person name="Liu T."/>
            <person name="Pan Y.S."/>
            <person name="Xia L.Y."/>
            <person name="Li J."/>
            <person name="Zhao F."/>
            <person name="Cao W.C."/>
        </authorList>
    </citation>
    <scope>NUCLEOTIDE SEQUENCE</scope>
    <source>
        <strain evidence="2">Rsan-2018</strain>
    </source>
</reference>
<reference evidence="2" key="2">
    <citation type="submission" date="2021-09" db="EMBL/GenBank/DDBJ databases">
        <authorList>
            <person name="Jia N."/>
            <person name="Wang J."/>
            <person name="Shi W."/>
            <person name="Du L."/>
            <person name="Sun Y."/>
            <person name="Zhan W."/>
            <person name="Jiang J."/>
            <person name="Wang Q."/>
            <person name="Zhang B."/>
            <person name="Ji P."/>
            <person name="Sakyi L.B."/>
            <person name="Cui X."/>
            <person name="Yuan T."/>
            <person name="Jiang B."/>
            <person name="Yang W."/>
            <person name="Lam T.T.-Y."/>
            <person name="Chang Q."/>
            <person name="Ding S."/>
            <person name="Wang X."/>
            <person name="Zhu J."/>
            <person name="Ruan X."/>
            <person name="Zhao L."/>
            <person name="Wei J."/>
            <person name="Que T."/>
            <person name="Du C."/>
            <person name="Cheng J."/>
            <person name="Dai P."/>
            <person name="Han X."/>
            <person name="Huang E."/>
            <person name="Gao Y."/>
            <person name="Liu J."/>
            <person name="Shao H."/>
            <person name="Ye R."/>
            <person name="Li L."/>
            <person name="Wei W."/>
            <person name="Wang X."/>
            <person name="Wang C."/>
            <person name="Huo Q."/>
            <person name="Li W."/>
            <person name="Guo W."/>
            <person name="Chen H."/>
            <person name="Chen S."/>
            <person name="Zhou L."/>
            <person name="Zhou L."/>
            <person name="Ni X."/>
            <person name="Tian J."/>
            <person name="Zhou Y."/>
            <person name="Sheng Y."/>
            <person name="Liu T."/>
            <person name="Pan Y."/>
            <person name="Xia L."/>
            <person name="Li J."/>
            <person name="Zhao F."/>
            <person name="Cao W."/>
        </authorList>
    </citation>
    <scope>NUCLEOTIDE SEQUENCE</scope>
    <source>
        <strain evidence="2">Rsan-2018</strain>
        <tissue evidence="2">Larvae</tissue>
    </source>
</reference>
<dbReference type="EMBL" id="JABSTV010001247">
    <property type="protein sequence ID" value="KAH7971953.1"/>
    <property type="molecule type" value="Genomic_DNA"/>
</dbReference>
<organism evidence="2 3">
    <name type="scientific">Rhipicephalus sanguineus</name>
    <name type="common">Brown dog tick</name>
    <name type="synonym">Ixodes sanguineus</name>
    <dbReference type="NCBI Taxonomy" id="34632"/>
    <lineage>
        <taxon>Eukaryota</taxon>
        <taxon>Metazoa</taxon>
        <taxon>Ecdysozoa</taxon>
        <taxon>Arthropoda</taxon>
        <taxon>Chelicerata</taxon>
        <taxon>Arachnida</taxon>
        <taxon>Acari</taxon>
        <taxon>Parasitiformes</taxon>
        <taxon>Ixodida</taxon>
        <taxon>Ixodoidea</taxon>
        <taxon>Ixodidae</taxon>
        <taxon>Rhipicephalinae</taxon>
        <taxon>Rhipicephalus</taxon>
        <taxon>Rhipicephalus</taxon>
    </lineage>
</organism>
<name>A0A9D4QC17_RHISA</name>
<evidence type="ECO:0000313" key="3">
    <source>
        <dbReference type="Proteomes" id="UP000821837"/>
    </source>
</evidence>
<evidence type="ECO:0000313" key="2">
    <source>
        <dbReference type="EMBL" id="KAH7971953.1"/>
    </source>
</evidence>
<gene>
    <name evidence="2" type="ORF">HPB52_004384</name>
</gene>
<dbReference type="AlphaFoldDB" id="A0A9D4QC17"/>
<protein>
    <submittedName>
        <fullName evidence="2">Uncharacterized protein</fullName>
    </submittedName>
</protein>
<sequence length="153" mass="16401">MSMQVAVDGEDVSPEELQSLGRTTAVNRRKVKSVPDATGKAPSAKPGVATVSQPRRLLTNVKKQDIAMSRMPQLSKDHLRVIVHPRNGLDMRHVSQIKFACALAKAASLGEEEIAEDIVCPNVMQNIAVVSTPTEKNARAYASISSVALGSVE</sequence>
<keyword evidence="3" id="KW-1185">Reference proteome</keyword>
<evidence type="ECO:0000256" key="1">
    <source>
        <dbReference type="SAM" id="MobiDB-lite"/>
    </source>
</evidence>
<feature type="region of interest" description="Disordered" evidence="1">
    <location>
        <begin position="1"/>
        <end position="52"/>
    </location>
</feature>
<dbReference type="Proteomes" id="UP000821837">
    <property type="component" value="Chromosome 11"/>
</dbReference>
<proteinExistence type="predicted"/>